<evidence type="ECO:0000313" key="8">
    <source>
        <dbReference type="Proteomes" id="UP000606974"/>
    </source>
</evidence>
<dbReference type="PANTHER" id="PTHR15549:SF30">
    <property type="entry name" value="MID2 DOMAIN-CONTAINING PROTEIN"/>
    <property type="match status" value="1"/>
</dbReference>
<keyword evidence="2 6" id="KW-0812">Transmembrane</keyword>
<feature type="transmembrane region" description="Helical" evidence="6">
    <location>
        <begin position="126"/>
        <end position="149"/>
    </location>
</feature>
<evidence type="ECO:0000313" key="7">
    <source>
        <dbReference type="EMBL" id="KAF7509500.1"/>
    </source>
</evidence>
<keyword evidence="8" id="KW-1185">Reference proteome</keyword>
<feature type="region of interest" description="Disordered" evidence="5">
    <location>
        <begin position="412"/>
        <end position="439"/>
    </location>
</feature>
<dbReference type="PANTHER" id="PTHR15549">
    <property type="entry name" value="PAIRED IMMUNOGLOBULIN-LIKE TYPE 2 RECEPTOR"/>
    <property type="match status" value="1"/>
</dbReference>
<feature type="compositionally biased region" description="Polar residues" evidence="5">
    <location>
        <begin position="360"/>
        <end position="373"/>
    </location>
</feature>
<evidence type="ECO:0000256" key="4">
    <source>
        <dbReference type="ARBA" id="ARBA00023136"/>
    </source>
</evidence>
<proteinExistence type="predicted"/>
<dbReference type="OrthoDB" id="5431298at2759"/>
<sequence length="439" mass="46857">MRLRFTREDIPNSCDAGKLFYRCSIGAYAGCCSTNPCDTGICGDDSDSDRTTATSSSPSTTDSTPSLTATASKSSVATKPTSTITRTGSVEPTSTSSTIPATSTSTSAPSSSNLQPSNGSQAPTGAIVGGVLGGLAALALLAALLWFCLRRQSKLRIKIGLDKKKDETREKELLEAEAAILEREKFLDAAKHRAEPEAQSGYPFAEYGGYNRDNNNTATSRPAGDRHQQPTRPLGSVSMVTPAQGPPPTITTMPAHPLTSLAVQQNSMPLSSISEKENTESIPILDGNEIILSELPVNTNQAALDQQVPGHNGIVSSQTVLQTDRLATSRGRQVTSSARILRAHSTDFSSISSHSNTNSYANTASPVSPTQPKDSMAPDEVVMRSNLNGSWNRRARQGSMRKHVMSFMEYDTENDSLNSSRRSSLRVPVKAFQTADQGR</sequence>
<dbReference type="GO" id="GO:0071944">
    <property type="term" value="C:cell periphery"/>
    <property type="evidence" value="ECO:0007669"/>
    <property type="project" value="UniProtKB-ARBA"/>
</dbReference>
<feature type="compositionally biased region" description="Polar residues" evidence="5">
    <location>
        <begin position="73"/>
        <end position="91"/>
    </location>
</feature>
<organism evidence="7 8">
    <name type="scientific">Endocarpon pusillum</name>
    <dbReference type="NCBI Taxonomy" id="364733"/>
    <lineage>
        <taxon>Eukaryota</taxon>
        <taxon>Fungi</taxon>
        <taxon>Dikarya</taxon>
        <taxon>Ascomycota</taxon>
        <taxon>Pezizomycotina</taxon>
        <taxon>Eurotiomycetes</taxon>
        <taxon>Chaetothyriomycetidae</taxon>
        <taxon>Verrucariales</taxon>
        <taxon>Verrucariaceae</taxon>
        <taxon>Endocarpon</taxon>
    </lineage>
</organism>
<dbReference type="AlphaFoldDB" id="A0A8H7E5S2"/>
<evidence type="ECO:0000256" key="5">
    <source>
        <dbReference type="SAM" id="MobiDB-lite"/>
    </source>
</evidence>
<feature type="region of interest" description="Disordered" evidence="5">
    <location>
        <begin position="349"/>
        <end position="376"/>
    </location>
</feature>
<reference evidence="7" key="1">
    <citation type="submission" date="2020-02" db="EMBL/GenBank/DDBJ databases">
        <authorList>
            <person name="Palmer J.M."/>
        </authorList>
    </citation>
    <scope>NUCLEOTIDE SEQUENCE</scope>
    <source>
        <strain evidence="7">EPUS1.4</strain>
        <tissue evidence="7">Thallus</tissue>
    </source>
</reference>
<dbReference type="InterPro" id="IPR051694">
    <property type="entry name" value="Immunoregulatory_rcpt-like"/>
</dbReference>
<feature type="compositionally biased region" description="Low complexity" evidence="5">
    <location>
        <begin position="51"/>
        <end position="72"/>
    </location>
</feature>
<evidence type="ECO:0000256" key="3">
    <source>
        <dbReference type="ARBA" id="ARBA00022989"/>
    </source>
</evidence>
<dbReference type="GO" id="GO:0016020">
    <property type="term" value="C:membrane"/>
    <property type="evidence" value="ECO:0007669"/>
    <property type="project" value="UniProtKB-SubCell"/>
</dbReference>
<comment type="caution">
    <text evidence="7">The sequence shown here is derived from an EMBL/GenBank/DDBJ whole genome shotgun (WGS) entry which is preliminary data.</text>
</comment>
<keyword evidence="4 6" id="KW-0472">Membrane</keyword>
<evidence type="ECO:0000256" key="6">
    <source>
        <dbReference type="SAM" id="Phobius"/>
    </source>
</evidence>
<feature type="compositionally biased region" description="Low complexity" evidence="5">
    <location>
        <begin position="416"/>
        <end position="426"/>
    </location>
</feature>
<name>A0A8H7E5S2_9EURO</name>
<keyword evidence="3 6" id="KW-1133">Transmembrane helix</keyword>
<feature type="region of interest" description="Disordered" evidence="5">
    <location>
        <begin position="209"/>
        <end position="237"/>
    </location>
</feature>
<dbReference type="EMBL" id="JAACFV010000040">
    <property type="protein sequence ID" value="KAF7509500.1"/>
    <property type="molecule type" value="Genomic_DNA"/>
</dbReference>
<evidence type="ECO:0000256" key="2">
    <source>
        <dbReference type="ARBA" id="ARBA00022692"/>
    </source>
</evidence>
<feature type="region of interest" description="Disordered" evidence="5">
    <location>
        <begin position="46"/>
        <end position="121"/>
    </location>
</feature>
<accession>A0A8H7E5S2</accession>
<dbReference type="Proteomes" id="UP000606974">
    <property type="component" value="Unassembled WGS sequence"/>
</dbReference>
<gene>
    <name evidence="7" type="ORF">GJ744_007900</name>
</gene>
<feature type="compositionally biased region" description="Low complexity" evidence="5">
    <location>
        <begin position="92"/>
        <end position="112"/>
    </location>
</feature>
<evidence type="ECO:0000256" key="1">
    <source>
        <dbReference type="ARBA" id="ARBA00004167"/>
    </source>
</evidence>
<feature type="compositionally biased region" description="Low complexity" evidence="5">
    <location>
        <begin position="349"/>
        <end position="359"/>
    </location>
</feature>
<protein>
    <submittedName>
        <fullName evidence="7">Uncharacterized protein</fullName>
    </submittedName>
</protein>
<comment type="subcellular location">
    <subcellularLocation>
        <location evidence="1">Membrane</location>
        <topology evidence="1">Single-pass membrane protein</topology>
    </subcellularLocation>
</comment>